<keyword evidence="2" id="KW-0808">Transferase</keyword>
<dbReference type="AlphaFoldDB" id="A0AAW0Y2P8"/>
<accession>A0AAW0Y2P8</accession>
<organism evidence="4 5">
    <name type="scientific">Cherax quadricarinatus</name>
    <name type="common">Australian red claw crayfish</name>
    <dbReference type="NCBI Taxonomy" id="27406"/>
    <lineage>
        <taxon>Eukaryota</taxon>
        <taxon>Metazoa</taxon>
        <taxon>Ecdysozoa</taxon>
        <taxon>Arthropoda</taxon>
        <taxon>Crustacea</taxon>
        <taxon>Multicrustacea</taxon>
        <taxon>Malacostraca</taxon>
        <taxon>Eumalacostraca</taxon>
        <taxon>Eucarida</taxon>
        <taxon>Decapoda</taxon>
        <taxon>Pleocyemata</taxon>
        <taxon>Astacidea</taxon>
        <taxon>Parastacoidea</taxon>
        <taxon>Parastacidae</taxon>
        <taxon>Cherax</taxon>
    </lineage>
</organism>
<sequence>MDNKTTTDSGSVRMVPVSSTDMDRLQGLSIHISSFLKVGPERVIMSSFFTDLYSKYENFPVYQDDTWVVTYPKSGTTWAQELVWCLIKDPKSPEAKLELKKRFPFLEFESLRDPGLDTTGMRKDDPMCPGNTWQILHNLSAPRTIKSHLPKELLPKQIWQVKPKIVYVCRDPRDVCVSFYYQFIKLHGYKDTFNHFVQLFLDDIMLYSPFWVHILNFWKMRHEDHILFLRYEDMTKDLAAVVRQVAAFLGRNVNEEQVSWLTHHCTFEEMSKNPAVNYDTFRMAPTQEAKEIKFMRKGKVGDWRNHLTEEQQKAFKQWTLKYLQGSDFPYYQDYE</sequence>
<evidence type="ECO:0000256" key="1">
    <source>
        <dbReference type="ARBA" id="ARBA00005771"/>
    </source>
</evidence>
<name>A0AAW0Y2P8_CHEQU</name>
<evidence type="ECO:0000313" key="5">
    <source>
        <dbReference type="Proteomes" id="UP001445076"/>
    </source>
</evidence>
<dbReference type="PANTHER" id="PTHR11783">
    <property type="entry name" value="SULFOTRANSFERASE SULT"/>
    <property type="match status" value="1"/>
</dbReference>
<proteinExistence type="inferred from homology"/>
<dbReference type="EMBL" id="JARKIK010000018">
    <property type="protein sequence ID" value="KAK8745898.1"/>
    <property type="molecule type" value="Genomic_DNA"/>
</dbReference>
<dbReference type="Pfam" id="PF00685">
    <property type="entry name" value="Sulfotransfer_1"/>
    <property type="match status" value="1"/>
</dbReference>
<dbReference type="SUPFAM" id="SSF52540">
    <property type="entry name" value="P-loop containing nucleoside triphosphate hydrolases"/>
    <property type="match status" value="1"/>
</dbReference>
<feature type="domain" description="Sulfotransferase" evidence="3">
    <location>
        <begin position="64"/>
        <end position="325"/>
    </location>
</feature>
<evidence type="ECO:0000256" key="2">
    <source>
        <dbReference type="ARBA" id="ARBA00022679"/>
    </source>
</evidence>
<dbReference type="InterPro" id="IPR000863">
    <property type="entry name" value="Sulfotransferase_dom"/>
</dbReference>
<dbReference type="Gene3D" id="3.40.50.300">
    <property type="entry name" value="P-loop containing nucleotide triphosphate hydrolases"/>
    <property type="match status" value="1"/>
</dbReference>
<dbReference type="InterPro" id="IPR027417">
    <property type="entry name" value="P-loop_NTPase"/>
</dbReference>
<evidence type="ECO:0000313" key="4">
    <source>
        <dbReference type="EMBL" id="KAK8745898.1"/>
    </source>
</evidence>
<evidence type="ECO:0000259" key="3">
    <source>
        <dbReference type="Pfam" id="PF00685"/>
    </source>
</evidence>
<protein>
    <recommendedName>
        <fullName evidence="3">Sulfotransferase domain-containing protein</fullName>
    </recommendedName>
</protein>
<comment type="similarity">
    <text evidence="1">Belongs to the sulfotransferase 1 family.</text>
</comment>
<keyword evidence="5" id="KW-1185">Reference proteome</keyword>
<reference evidence="4 5" key="1">
    <citation type="journal article" date="2024" name="BMC Genomics">
        <title>Genome assembly of redclaw crayfish (Cherax quadricarinatus) provides insights into its immune adaptation and hypoxia tolerance.</title>
        <authorList>
            <person name="Liu Z."/>
            <person name="Zheng J."/>
            <person name="Li H."/>
            <person name="Fang K."/>
            <person name="Wang S."/>
            <person name="He J."/>
            <person name="Zhou D."/>
            <person name="Weng S."/>
            <person name="Chi M."/>
            <person name="Gu Z."/>
            <person name="He J."/>
            <person name="Li F."/>
            <person name="Wang M."/>
        </authorList>
    </citation>
    <scope>NUCLEOTIDE SEQUENCE [LARGE SCALE GENOMIC DNA]</scope>
    <source>
        <strain evidence="4">ZL_2023a</strain>
    </source>
</reference>
<dbReference type="Proteomes" id="UP001445076">
    <property type="component" value="Unassembled WGS sequence"/>
</dbReference>
<gene>
    <name evidence="4" type="ORF">OTU49_000079</name>
</gene>
<dbReference type="GO" id="GO:0008146">
    <property type="term" value="F:sulfotransferase activity"/>
    <property type="evidence" value="ECO:0007669"/>
    <property type="project" value="InterPro"/>
</dbReference>
<comment type="caution">
    <text evidence="4">The sequence shown here is derived from an EMBL/GenBank/DDBJ whole genome shotgun (WGS) entry which is preliminary data.</text>
</comment>